<feature type="transmembrane region" description="Helical" evidence="7">
    <location>
        <begin position="342"/>
        <end position="363"/>
    </location>
</feature>
<dbReference type="PROSITE" id="PS50893">
    <property type="entry name" value="ABC_TRANSPORTER_2"/>
    <property type="match status" value="1"/>
</dbReference>
<dbReference type="PROSITE" id="PS50929">
    <property type="entry name" value="ABC_TM1F"/>
    <property type="match status" value="1"/>
</dbReference>
<dbReference type="GO" id="GO:0005886">
    <property type="term" value="C:plasma membrane"/>
    <property type="evidence" value="ECO:0007669"/>
    <property type="project" value="UniProtKB-SubCell"/>
</dbReference>
<evidence type="ECO:0000256" key="2">
    <source>
        <dbReference type="ARBA" id="ARBA00022692"/>
    </source>
</evidence>
<keyword evidence="3" id="KW-0547">Nucleotide-binding</keyword>
<feature type="transmembrane region" description="Helical" evidence="7">
    <location>
        <begin position="200"/>
        <end position="217"/>
    </location>
</feature>
<dbReference type="InterPro" id="IPR039421">
    <property type="entry name" value="Type_1_exporter"/>
</dbReference>
<evidence type="ECO:0000256" key="3">
    <source>
        <dbReference type="ARBA" id="ARBA00022741"/>
    </source>
</evidence>
<evidence type="ECO:0000256" key="6">
    <source>
        <dbReference type="ARBA" id="ARBA00023136"/>
    </source>
</evidence>
<gene>
    <name evidence="10" type="ORF">C9J12_11950</name>
</gene>
<dbReference type="SUPFAM" id="SSF52540">
    <property type="entry name" value="P-loop containing nucleoside triphosphate hydrolases"/>
    <property type="match status" value="1"/>
</dbReference>
<dbReference type="PROSITE" id="PS00211">
    <property type="entry name" value="ABC_TRANSPORTER_1"/>
    <property type="match status" value="1"/>
</dbReference>
<keyword evidence="5 7" id="KW-1133">Transmembrane helix</keyword>
<feature type="transmembrane region" description="Helical" evidence="7">
    <location>
        <begin position="20"/>
        <end position="43"/>
    </location>
</feature>
<dbReference type="Pfam" id="PF00664">
    <property type="entry name" value="ABC_membrane"/>
    <property type="match status" value="1"/>
</dbReference>
<evidence type="ECO:0000313" key="11">
    <source>
        <dbReference type="Proteomes" id="UP000240987"/>
    </source>
</evidence>
<dbReference type="InterPro" id="IPR011527">
    <property type="entry name" value="ABC1_TM_dom"/>
</dbReference>
<comment type="caution">
    <text evidence="10">The sequence shown here is derived from an EMBL/GenBank/DDBJ whole genome shotgun (WGS) entry which is preliminary data.</text>
</comment>
<proteinExistence type="predicted"/>
<keyword evidence="2 7" id="KW-0812">Transmembrane</keyword>
<evidence type="ECO:0000256" key="1">
    <source>
        <dbReference type="ARBA" id="ARBA00004651"/>
    </source>
</evidence>
<organism evidence="10 11">
    <name type="scientific">Photobacterium frigidiphilum</name>
    <dbReference type="NCBI Taxonomy" id="264736"/>
    <lineage>
        <taxon>Bacteria</taxon>
        <taxon>Pseudomonadati</taxon>
        <taxon>Pseudomonadota</taxon>
        <taxon>Gammaproteobacteria</taxon>
        <taxon>Vibrionales</taxon>
        <taxon>Vibrionaceae</taxon>
        <taxon>Photobacterium</taxon>
    </lineage>
</organism>
<dbReference type="PANTHER" id="PTHR43394">
    <property type="entry name" value="ATP-DEPENDENT PERMEASE MDL1, MITOCHONDRIAL"/>
    <property type="match status" value="1"/>
</dbReference>
<evidence type="ECO:0000256" key="5">
    <source>
        <dbReference type="ARBA" id="ARBA00022989"/>
    </source>
</evidence>
<dbReference type="GO" id="GO:0015421">
    <property type="term" value="F:ABC-type oligopeptide transporter activity"/>
    <property type="evidence" value="ECO:0007669"/>
    <property type="project" value="TreeGrafter"/>
</dbReference>
<feature type="transmembrane region" description="Helical" evidence="7">
    <location>
        <begin position="310"/>
        <end position="330"/>
    </location>
</feature>
<dbReference type="Gene3D" id="1.20.1560.10">
    <property type="entry name" value="ABC transporter type 1, transmembrane domain"/>
    <property type="match status" value="1"/>
</dbReference>
<feature type="transmembrane region" description="Helical" evidence="7">
    <location>
        <begin position="223"/>
        <end position="240"/>
    </location>
</feature>
<evidence type="ECO:0000259" key="9">
    <source>
        <dbReference type="PROSITE" id="PS50929"/>
    </source>
</evidence>
<dbReference type="FunFam" id="3.40.50.300:FF:001492">
    <property type="entry name" value="ABC transporter ATP-binding protein/permease"/>
    <property type="match status" value="1"/>
</dbReference>
<dbReference type="SMART" id="SM00382">
    <property type="entry name" value="AAA"/>
    <property type="match status" value="1"/>
</dbReference>
<evidence type="ECO:0000259" key="8">
    <source>
        <dbReference type="PROSITE" id="PS50893"/>
    </source>
</evidence>
<reference evidence="10 11" key="1">
    <citation type="submission" date="2018-01" db="EMBL/GenBank/DDBJ databases">
        <title>Whole genome sequencing of Histamine producing bacteria.</title>
        <authorList>
            <person name="Butler K."/>
        </authorList>
    </citation>
    <scope>NUCLEOTIDE SEQUENCE [LARGE SCALE GENOMIC DNA]</scope>
    <source>
        <strain evidence="10 11">JCM 12947</strain>
    </source>
</reference>
<dbReference type="InterPro" id="IPR027417">
    <property type="entry name" value="P-loop_NTPase"/>
</dbReference>
<accession>A0A2T3JH99</accession>
<evidence type="ECO:0000256" key="4">
    <source>
        <dbReference type="ARBA" id="ARBA00022840"/>
    </source>
</evidence>
<keyword evidence="4 10" id="KW-0067">ATP-binding</keyword>
<dbReference type="InterPro" id="IPR003439">
    <property type="entry name" value="ABC_transporter-like_ATP-bd"/>
</dbReference>
<dbReference type="CDD" id="cd07346">
    <property type="entry name" value="ABC_6TM_exporters"/>
    <property type="match status" value="1"/>
</dbReference>
<dbReference type="SUPFAM" id="SSF90123">
    <property type="entry name" value="ABC transporter transmembrane region"/>
    <property type="match status" value="1"/>
</dbReference>
<comment type="subcellular location">
    <subcellularLocation>
        <location evidence="1">Cell membrane</location>
        <topology evidence="1">Multi-pass membrane protein</topology>
    </subcellularLocation>
</comment>
<dbReference type="InterPro" id="IPR017871">
    <property type="entry name" value="ABC_transporter-like_CS"/>
</dbReference>
<dbReference type="GO" id="GO:0016887">
    <property type="term" value="F:ATP hydrolysis activity"/>
    <property type="evidence" value="ECO:0007669"/>
    <property type="project" value="InterPro"/>
</dbReference>
<feature type="domain" description="ABC transporter" evidence="8">
    <location>
        <begin position="399"/>
        <end position="632"/>
    </location>
</feature>
<protein>
    <submittedName>
        <fullName evidence="10">ABC transporter ATP-binding protein</fullName>
    </submittedName>
</protein>
<name>A0A2T3JH99_9GAMM</name>
<dbReference type="OrthoDB" id="9806127at2"/>
<dbReference type="Gene3D" id="3.40.50.300">
    <property type="entry name" value="P-loop containing nucleotide triphosphate hydrolases"/>
    <property type="match status" value="1"/>
</dbReference>
<evidence type="ECO:0000313" key="10">
    <source>
        <dbReference type="EMBL" id="PSU48322.1"/>
    </source>
</evidence>
<evidence type="ECO:0000256" key="7">
    <source>
        <dbReference type="SAM" id="Phobius"/>
    </source>
</evidence>
<dbReference type="Pfam" id="PF00005">
    <property type="entry name" value="ABC_tran"/>
    <property type="match status" value="1"/>
</dbReference>
<dbReference type="GO" id="GO:0005524">
    <property type="term" value="F:ATP binding"/>
    <property type="evidence" value="ECO:0007669"/>
    <property type="project" value="UniProtKB-KW"/>
</dbReference>
<dbReference type="InterPro" id="IPR036640">
    <property type="entry name" value="ABC1_TM_sf"/>
</dbReference>
<dbReference type="Proteomes" id="UP000240987">
    <property type="component" value="Unassembled WGS sequence"/>
</dbReference>
<keyword evidence="11" id="KW-1185">Reference proteome</keyword>
<feature type="transmembrane region" description="Helical" evidence="7">
    <location>
        <begin position="114"/>
        <end position="132"/>
    </location>
</feature>
<feature type="domain" description="ABC transmembrane type-1" evidence="9">
    <location>
        <begin position="68"/>
        <end position="355"/>
    </location>
</feature>
<sequence length="688" mass="76957">MQLPAELIFYRTRSYFPWLTPYIAVNIALPLIIGIIIIVKDSVNQTINWSWLLKQAKRHRPRLVAANIIALIATLVSVPIPLLMPLMVDEVLLDKPADGVKFLNLLLPESLHGATGYILMVLFLVVLMRVAGQALNILQSRQFTLVAKDITYNIRGHLLDKLGRISMRQYEERGSGGITSHLITDVETIDKFVGDTLSRFLIGLLTVIGTAVILLWLNWQLGLLILLVNPVVVYASRLMGNRVKNLKKKENQAFEKFQQRLVETLEGLYQLRASNREREFLAQLKSNANDIRHNADKYAWQSEAAGRVSFLLFLLGFELFRAAAMLMVLFSDLSIGQMFAVFGYLWFMLGPVQELLGIQFAWYSASAAMQRLNNLLVLEEEVRPTPKVNPFVDGETLHIEVKNLHFAYDEDKEVLHDLNLVIPAGKRVALVGSSGGGKSTLIQLLLGIYQKNTGDILINNHPIEDVGYDNLRNKMAVVLQHPVLFNDTLRQNLTLGADYTDEQLWLALDIAQLTDVTERLTNGLDTEIGRQGIRLSGGQRQRLAIARMVLSDPEFVILDEATSALDTATEAALHTALNEFLVGKTTLIVAHRLSAVKQADLIYVLEDGQVSQTGTHKELVNEKGLYQTLYGSVQSPDEKHQSVLVSDMINNSTNESGQETHNSQVIDHKKLDGNTSEDNLAVARMNSK</sequence>
<feature type="transmembrane region" description="Helical" evidence="7">
    <location>
        <begin position="64"/>
        <end position="84"/>
    </location>
</feature>
<dbReference type="EMBL" id="PYMJ01000010">
    <property type="protein sequence ID" value="PSU48322.1"/>
    <property type="molecule type" value="Genomic_DNA"/>
</dbReference>
<dbReference type="AlphaFoldDB" id="A0A2T3JH99"/>
<keyword evidence="6 7" id="KW-0472">Membrane</keyword>
<dbReference type="InterPro" id="IPR003593">
    <property type="entry name" value="AAA+_ATPase"/>
</dbReference>
<dbReference type="PANTHER" id="PTHR43394:SF1">
    <property type="entry name" value="ATP-BINDING CASSETTE SUB-FAMILY B MEMBER 10, MITOCHONDRIAL"/>
    <property type="match status" value="1"/>
</dbReference>